<dbReference type="PROSITE" id="PS50940">
    <property type="entry name" value="CHIT_BIND_II"/>
    <property type="match status" value="1"/>
</dbReference>
<evidence type="ECO:0000313" key="6">
    <source>
        <dbReference type="EMBL" id="KAL2729223.1"/>
    </source>
</evidence>
<dbReference type="InterPro" id="IPR010301">
    <property type="entry name" value="RRP1"/>
</dbReference>
<dbReference type="InterPro" id="IPR052740">
    <property type="entry name" value="CE4"/>
</dbReference>
<dbReference type="InterPro" id="IPR002557">
    <property type="entry name" value="Chitin-bd_dom"/>
</dbReference>
<dbReference type="GO" id="GO:0016787">
    <property type="term" value="F:hydrolase activity"/>
    <property type="evidence" value="ECO:0007669"/>
    <property type="project" value="UniProtKB-ARBA"/>
</dbReference>
<dbReference type="Gene3D" id="2.170.140.10">
    <property type="entry name" value="Chitin binding domain"/>
    <property type="match status" value="1"/>
</dbReference>
<evidence type="ECO:0000313" key="7">
    <source>
        <dbReference type="Proteomes" id="UP001607302"/>
    </source>
</evidence>
<dbReference type="SMART" id="SM00494">
    <property type="entry name" value="ChtBD2"/>
    <property type="match status" value="1"/>
</dbReference>
<reference evidence="6 7" key="1">
    <citation type="journal article" date="2024" name="Ann. Entomol. Soc. Am.">
        <title>Genomic analyses of the southern and eastern yellowjacket wasps (Hymenoptera: Vespidae) reveal evolutionary signatures of social life.</title>
        <authorList>
            <person name="Catto M.A."/>
            <person name="Caine P.B."/>
            <person name="Orr S.E."/>
            <person name="Hunt B.G."/>
            <person name="Goodisman M.A.D."/>
        </authorList>
    </citation>
    <scope>NUCLEOTIDE SEQUENCE [LARGE SCALE GENOMIC DNA]</scope>
    <source>
        <strain evidence="6">233</strain>
        <tissue evidence="6">Head and thorax</tissue>
    </source>
</reference>
<organism evidence="6 7">
    <name type="scientific">Vespula squamosa</name>
    <name type="common">Southern yellow jacket</name>
    <name type="synonym">Wasp</name>
    <dbReference type="NCBI Taxonomy" id="30214"/>
    <lineage>
        <taxon>Eukaryota</taxon>
        <taxon>Metazoa</taxon>
        <taxon>Ecdysozoa</taxon>
        <taxon>Arthropoda</taxon>
        <taxon>Hexapoda</taxon>
        <taxon>Insecta</taxon>
        <taxon>Pterygota</taxon>
        <taxon>Neoptera</taxon>
        <taxon>Endopterygota</taxon>
        <taxon>Hymenoptera</taxon>
        <taxon>Apocrita</taxon>
        <taxon>Aculeata</taxon>
        <taxon>Vespoidea</taxon>
        <taxon>Vespidae</taxon>
        <taxon>Vespinae</taxon>
        <taxon>Vespula</taxon>
    </lineage>
</organism>
<comment type="subcellular location">
    <subcellularLocation>
        <location evidence="1">Nucleus</location>
    </subcellularLocation>
</comment>
<evidence type="ECO:0000256" key="3">
    <source>
        <dbReference type="ARBA" id="ARBA00023242"/>
    </source>
</evidence>
<feature type="compositionally biased region" description="Basic and acidic residues" evidence="4">
    <location>
        <begin position="296"/>
        <end position="313"/>
    </location>
</feature>
<evidence type="ECO:0000256" key="4">
    <source>
        <dbReference type="SAM" id="MobiDB-lite"/>
    </source>
</evidence>
<evidence type="ECO:0000256" key="1">
    <source>
        <dbReference type="ARBA" id="ARBA00004123"/>
    </source>
</evidence>
<accession>A0ABD2B918</accession>
<comment type="caution">
    <text evidence="6">The sequence shown here is derived from an EMBL/GenBank/DDBJ whole genome shotgun (WGS) entry which is preliminary data.</text>
</comment>
<dbReference type="Pfam" id="PF05997">
    <property type="entry name" value="Nop52"/>
    <property type="match status" value="1"/>
</dbReference>
<dbReference type="CDD" id="cd10974">
    <property type="entry name" value="CE4_CDA_like_1"/>
    <property type="match status" value="1"/>
</dbReference>
<feature type="region of interest" description="Disordered" evidence="4">
    <location>
        <begin position="407"/>
        <end position="442"/>
    </location>
</feature>
<dbReference type="SUPFAM" id="SSF57625">
    <property type="entry name" value="Invertebrate chitin-binding proteins"/>
    <property type="match status" value="1"/>
</dbReference>
<dbReference type="Gene3D" id="3.20.20.370">
    <property type="entry name" value="Glycoside hydrolase/deacetylase"/>
    <property type="match status" value="1"/>
</dbReference>
<name>A0ABD2B918_VESSQ</name>
<keyword evidence="3" id="KW-0539">Nucleus</keyword>
<dbReference type="GO" id="GO:0005634">
    <property type="term" value="C:nucleus"/>
    <property type="evidence" value="ECO:0007669"/>
    <property type="project" value="UniProtKB-SubCell"/>
</dbReference>
<proteinExistence type="inferred from homology"/>
<dbReference type="PANTHER" id="PTHR45985">
    <property type="match status" value="1"/>
</dbReference>
<dbReference type="Pfam" id="PF01607">
    <property type="entry name" value="CBM_14"/>
    <property type="match status" value="1"/>
</dbReference>
<dbReference type="InterPro" id="IPR036508">
    <property type="entry name" value="Chitin-bd_dom_sf"/>
</dbReference>
<feature type="region of interest" description="Disordered" evidence="4">
    <location>
        <begin position="288"/>
        <end position="313"/>
    </location>
</feature>
<evidence type="ECO:0000259" key="5">
    <source>
        <dbReference type="PROSITE" id="PS50940"/>
    </source>
</evidence>
<evidence type="ECO:0000256" key="2">
    <source>
        <dbReference type="ARBA" id="ARBA00006374"/>
    </source>
</evidence>
<gene>
    <name evidence="6" type="ORF">V1478_006012</name>
</gene>
<dbReference type="EMBL" id="JAUDFV010000131">
    <property type="protein sequence ID" value="KAL2729223.1"/>
    <property type="molecule type" value="Genomic_DNA"/>
</dbReference>
<dbReference type="SUPFAM" id="SSF88713">
    <property type="entry name" value="Glycoside hydrolase/deacetylase"/>
    <property type="match status" value="1"/>
</dbReference>
<dbReference type="Proteomes" id="UP001607302">
    <property type="component" value="Unassembled WGS sequence"/>
</dbReference>
<dbReference type="PANTHER" id="PTHR45985:SF3">
    <property type="entry name" value="CHITIN DEACETYLASE-LIKE 4"/>
    <property type="match status" value="1"/>
</dbReference>
<feature type="domain" description="Chitin-binding type-2" evidence="5">
    <location>
        <begin position="841"/>
        <end position="898"/>
    </location>
</feature>
<feature type="compositionally biased region" description="Low complexity" evidence="4">
    <location>
        <begin position="423"/>
        <end position="434"/>
    </location>
</feature>
<keyword evidence="7" id="KW-1185">Reference proteome</keyword>
<comment type="similarity">
    <text evidence="2">Belongs to the RRP1 family.</text>
</comment>
<sequence length="1291" mass="149155">MAIKKTQRHARAMQKDVRSSFKNIEKQKQEKKIKVKDKKALIIAQEIKFARLLACNDKKIRDKVLKSVKKWLTVRSKSSFELTEADFMRLWKGLFYCMWMSDKPLAQEELAESLSKIVHCLDSMSNVLLYTKSTLKTLAIEWFGIDQYRLDKFAMLVRRILRQTFKICHDKNWDIEWVQGLMEILEQLLLDKKFCLGFKMHVTELYWEEIAKVSCGNLPEDIVTILIKPFIAYLTTIEEERLIKHIMRHIFRYLIFQSNIGMDYKEKFEAWKQAGFPCGSIEVMQKIEESDEDSDENTKIPSEKELKETTEKALDPRAGRVDVELPQINFNAKKIAELIKQYKFHPSSTTKSRRQIARLIEEFTEISEGRMPLGIKEIKVINKDKSKTDPKKAALRLLKFDEELYSDSHRSKRKRKRNEQSDENSINESQSESITLESNKELNKKKRVNQDLKYSSHESNETIESCLKDSKMTKIPGLIMDRSKNKQKKRNQLESGILKHKKNDTSTIVSNKVNKQKAVKTKSILIHEKNTTKNPIVHKLKKLKNNICGQWDVSDNIVSPISLTPIHTNVNENKTNNVCNAELNTSISNDTSDITFDKQIEWLRPTLKKSIASTEHLQEQNKSINDSGLKKRVKIVLQRNTSQHTSDYIQQIRKSPAIPFDANKKPLVGVLKASPIPSPPISFKRQHFSANAGRKWSTNELRRILFPIEEVGSLSSVAEGNTGSIYHLLAVSWSCAIQWLVIDTYRTFEKDYERYDNTAVDIFPILFNKKENTKLNTDDHNRSKKGRNVVSTKDAFMRHLDHRHSIHSFVGTSPNCFTTVPGLRSVQCQKNKKEEDKKDEEFTCPEGQGNGNFADPATCRRFYQCVDGYPYLNRCPSGLHFDDISKFCTFKNEARCGPIAATPPPVTDPPTDLAERCDTANCQLPYCFCSRDGTLIPGGLQPEETPQMIIMTFDGAINHNNFDHYQKIFTQDRLNPNNCPLKGTFFISHEYCNYNMVQSLAHDGHEIATETISLQKGLEDKGYEEWVGEMIGMREILKHFSNISANEIVGMRGPYLKPGRNTQYKVLEDFGYIYDSSIGISPLKTPIWPYTLDYKIPHECKAGTCPTKSFPGVWELPLNAHYVESYEGGHCPYLDQCVLHNHDPEEVFDWLQEDFNRYYEQNRAPYMMPFHTNWFQIKELERGLSKFLDWAVTLPDVYFVTATQALTWITDPKPVKSLNNFEGWSCKKKENIPGPPCNNPNKCALDFKPPESNFTTTRYLETCRECPYKYPWLGDAKGTGLYNDNYNPEKK</sequence>
<dbReference type="InterPro" id="IPR011330">
    <property type="entry name" value="Glyco_hydro/deAcase_b/a-brl"/>
</dbReference>
<protein>
    <submittedName>
        <fullName evidence="6">Ribosomal RNA processing protein 1</fullName>
    </submittedName>
</protein>